<evidence type="ECO:0000259" key="3">
    <source>
        <dbReference type="Pfam" id="PF14257"/>
    </source>
</evidence>
<evidence type="ECO:0000256" key="2">
    <source>
        <dbReference type="SAM" id="Phobius"/>
    </source>
</evidence>
<keyword evidence="2" id="KW-0472">Membrane</keyword>
<gene>
    <name evidence="4" type="ORF">HNP98_000553</name>
</gene>
<name>A0ABX2FKU0_9BACT</name>
<dbReference type="RefSeq" id="WP_173808521.1">
    <property type="nucleotide sequence ID" value="NZ_JABSNP010000002.1"/>
</dbReference>
<dbReference type="InterPro" id="IPR025645">
    <property type="entry name" value="DUF4349"/>
</dbReference>
<reference evidence="4 5" key="1">
    <citation type="submission" date="2020-05" db="EMBL/GenBank/DDBJ databases">
        <title>Genomic Encyclopedia of Type Strains, Phase IV (KMG-V): Genome sequencing to study the core and pangenomes of soil and plant-associated prokaryotes.</title>
        <authorList>
            <person name="Whitman W."/>
        </authorList>
    </citation>
    <scope>NUCLEOTIDE SEQUENCE [LARGE SCALE GENOMIC DNA]</scope>
    <source>
        <strain evidence="4 5">9A</strain>
    </source>
</reference>
<feature type="domain" description="DUF4349" evidence="3">
    <location>
        <begin position="76"/>
        <end position="283"/>
    </location>
</feature>
<accession>A0ABX2FKU0</accession>
<dbReference type="Pfam" id="PF14257">
    <property type="entry name" value="DUF4349"/>
    <property type="match status" value="1"/>
</dbReference>
<organism evidence="4 5">
    <name type="scientific">Hymenobacter caeli</name>
    <dbReference type="NCBI Taxonomy" id="2735894"/>
    <lineage>
        <taxon>Bacteria</taxon>
        <taxon>Pseudomonadati</taxon>
        <taxon>Bacteroidota</taxon>
        <taxon>Cytophagia</taxon>
        <taxon>Cytophagales</taxon>
        <taxon>Hymenobacteraceae</taxon>
        <taxon>Hymenobacter</taxon>
    </lineage>
</organism>
<keyword evidence="1" id="KW-0175">Coiled coil</keyword>
<feature type="coiled-coil region" evidence="1">
    <location>
        <begin position="191"/>
        <end position="218"/>
    </location>
</feature>
<sequence length="292" mass="31545">MKNTLGAALGLAALLCGCSQERKPEENRLARAPAPLLLAAPPLQETKNEDQQEVIATPDQGALPKPAVARVAAVPRLLIYHAALRLKVASLPRASARLDSLVRRSGGYTSAATEVREDGQWRQETTIRVRPGGFGSLLGALAQLGTVEEKKLTTDDVTAERADVAARLRTKRAVEQRCLALLGQARKVSDMLEIEEKMGGVREEIESTESRLKTLDDEVGYSTITLTCYQLLPIATPDAPVVSLGSRLVGALYGGWELTTGLLIGAVSVWPLLVLGLAGWWAARRWRRRAAV</sequence>
<evidence type="ECO:0000256" key="1">
    <source>
        <dbReference type="SAM" id="Coils"/>
    </source>
</evidence>
<dbReference type="Proteomes" id="UP000779507">
    <property type="component" value="Unassembled WGS sequence"/>
</dbReference>
<comment type="caution">
    <text evidence="4">The sequence shown here is derived from an EMBL/GenBank/DDBJ whole genome shotgun (WGS) entry which is preliminary data.</text>
</comment>
<keyword evidence="2" id="KW-1133">Transmembrane helix</keyword>
<dbReference type="PROSITE" id="PS51257">
    <property type="entry name" value="PROKAR_LIPOPROTEIN"/>
    <property type="match status" value="1"/>
</dbReference>
<feature type="transmembrane region" description="Helical" evidence="2">
    <location>
        <begin position="262"/>
        <end position="283"/>
    </location>
</feature>
<keyword evidence="2" id="KW-0812">Transmembrane</keyword>
<proteinExistence type="predicted"/>
<protein>
    <recommendedName>
        <fullName evidence="3">DUF4349 domain-containing protein</fullName>
    </recommendedName>
</protein>
<dbReference type="EMBL" id="JABSNP010000002">
    <property type="protein sequence ID" value="NRT17746.1"/>
    <property type="molecule type" value="Genomic_DNA"/>
</dbReference>
<evidence type="ECO:0000313" key="4">
    <source>
        <dbReference type="EMBL" id="NRT17746.1"/>
    </source>
</evidence>
<evidence type="ECO:0000313" key="5">
    <source>
        <dbReference type="Proteomes" id="UP000779507"/>
    </source>
</evidence>
<keyword evidence="5" id="KW-1185">Reference proteome</keyword>